<name>A0A1G2G121_9BACT</name>
<dbReference type="Proteomes" id="UP000177480">
    <property type="component" value="Unassembled WGS sequence"/>
</dbReference>
<evidence type="ECO:0000256" key="4">
    <source>
        <dbReference type="RuleBase" id="RU004478"/>
    </source>
</evidence>
<dbReference type="HAMAP" id="MF_01151">
    <property type="entry name" value="GrpE"/>
    <property type="match status" value="1"/>
</dbReference>
<comment type="subcellular location">
    <subcellularLocation>
        <location evidence="3">Cytoplasm</location>
    </subcellularLocation>
</comment>
<organism evidence="6 7">
    <name type="scientific">Candidatus Ryanbacteria bacterium RIFCSPHIGHO2_01_FULL_45_22</name>
    <dbReference type="NCBI Taxonomy" id="1802114"/>
    <lineage>
        <taxon>Bacteria</taxon>
        <taxon>Candidatus Ryaniibacteriota</taxon>
    </lineage>
</organism>
<evidence type="ECO:0000313" key="6">
    <source>
        <dbReference type="EMBL" id="OGZ43692.1"/>
    </source>
</evidence>
<protein>
    <recommendedName>
        <fullName evidence="3">Protein GrpE</fullName>
    </recommendedName>
    <alternativeName>
        <fullName evidence="3">HSP-70 cofactor</fullName>
    </alternativeName>
</protein>
<dbReference type="GO" id="GO:0006457">
    <property type="term" value="P:protein folding"/>
    <property type="evidence" value="ECO:0007669"/>
    <property type="project" value="InterPro"/>
</dbReference>
<dbReference type="GO" id="GO:0005737">
    <property type="term" value="C:cytoplasm"/>
    <property type="evidence" value="ECO:0007669"/>
    <property type="project" value="UniProtKB-SubCell"/>
</dbReference>
<feature type="compositionally biased region" description="Basic and acidic residues" evidence="5">
    <location>
        <begin position="10"/>
        <end position="23"/>
    </location>
</feature>
<comment type="function">
    <text evidence="3">Participates actively in the response to hyperosmotic and heat shock by preventing the aggregation of stress-denatured proteins, in association with DnaK and GrpE. It is the nucleotide exchange factor for DnaK and may function as a thermosensor. Unfolded proteins bind initially to DnaJ; upon interaction with the DnaJ-bound protein, DnaK hydrolyzes its bound ATP, resulting in the formation of a stable complex. GrpE releases ADP from DnaK; ATP binding to DnaK triggers the release of the substrate protein, thus completing the reaction cycle. Several rounds of ATP-dependent interactions between DnaJ, DnaK and GrpE are required for fully efficient folding.</text>
</comment>
<dbReference type="SUPFAM" id="SSF58014">
    <property type="entry name" value="Coiled-coil domain of nucleotide exchange factor GrpE"/>
    <property type="match status" value="1"/>
</dbReference>
<dbReference type="InterPro" id="IPR009012">
    <property type="entry name" value="GrpE_head"/>
</dbReference>
<dbReference type="GO" id="GO:0000774">
    <property type="term" value="F:adenyl-nucleotide exchange factor activity"/>
    <property type="evidence" value="ECO:0007669"/>
    <property type="project" value="InterPro"/>
</dbReference>
<dbReference type="AlphaFoldDB" id="A0A1G2G121"/>
<dbReference type="CDD" id="cd00446">
    <property type="entry name" value="GrpE"/>
    <property type="match status" value="1"/>
</dbReference>
<proteinExistence type="inferred from homology"/>
<keyword evidence="3" id="KW-0963">Cytoplasm</keyword>
<dbReference type="Gene3D" id="2.30.22.10">
    <property type="entry name" value="Head domain of nucleotide exchange factor GrpE"/>
    <property type="match status" value="1"/>
</dbReference>
<accession>A0A1G2G121</accession>
<dbReference type="Gene3D" id="3.90.20.20">
    <property type="match status" value="1"/>
</dbReference>
<comment type="subunit">
    <text evidence="3">Homodimer.</text>
</comment>
<dbReference type="PANTHER" id="PTHR21237">
    <property type="entry name" value="GRPE PROTEIN"/>
    <property type="match status" value="1"/>
</dbReference>
<dbReference type="GO" id="GO:0042803">
    <property type="term" value="F:protein homodimerization activity"/>
    <property type="evidence" value="ECO:0007669"/>
    <property type="project" value="InterPro"/>
</dbReference>
<evidence type="ECO:0000313" key="7">
    <source>
        <dbReference type="Proteomes" id="UP000177480"/>
    </source>
</evidence>
<dbReference type="InterPro" id="IPR013805">
    <property type="entry name" value="GrpE_CC"/>
</dbReference>
<comment type="caution">
    <text evidence="6">The sequence shown here is derived from an EMBL/GenBank/DDBJ whole genome shotgun (WGS) entry which is preliminary data.</text>
</comment>
<dbReference type="PRINTS" id="PR00773">
    <property type="entry name" value="GRPEPROTEIN"/>
</dbReference>
<evidence type="ECO:0000256" key="3">
    <source>
        <dbReference type="HAMAP-Rule" id="MF_01151"/>
    </source>
</evidence>
<evidence type="ECO:0000256" key="5">
    <source>
        <dbReference type="SAM" id="MobiDB-lite"/>
    </source>
</evidence>
<dbReference type="SUPFAM" id="SSF51064">
    <property type="entry name" value="Head domain of nucleotide exchange factor GrpE"/>
    <property type="match status" value="1"/>
</dbReference>
<reference evidence="6 7" key="1">
    <citation type="journal article" date="2016" name="Nat. Commun.">
        <title>Thousands of microbial genomes shed light on interconnected biogeochemical processes in an aquifer system.</title>
        <authorList>
            <person name="Anantharaman K."/>
            <person name="Brown C.T."/>
            <person name="Hug L.A."/>
            <person name="Sharon I."/>
            <person name="Castelle C.J."/>
            <person name="Probst A.J."/>
            <person name="Thomas B.C."/>
            <person name="Singh A."/>
            <person name="Wilkins M.J."/>
            <person name="Karaoz U."/>
            <person name="Brodie E.L."/>
            <person name="Williams K.H."/>
            <person name="Hubbard S.S."/>
            <person name="Banfield J.F."/>
        </authorList>
    </citation>
    <scope>NUCLEOTIDE SEQUENCE [LARGE SCALE GENOMIC DNA]</scope>
</reference>
<dbReference type="InterPro" id="IPR000740">
    <property type="entry name" value="GrpE"/>
</dbReference>
<evidence type="ECO:0000256" key="2">
    <source>
        <dbReference type="ARBA" id="ARBA00023186"/>
    </source>
</evidence>
<evidence type="ECO:0000256" key="1">
    <source>
        <dbReference type="ARBA" id="ARBA00009054"/>
    </source>
</evidence>
<dbReference type="EMBL" id="MHNK01000011">
    <property type="protein sequence ID" value="OGZ43692.1"/>
    <property type="molecule type" value="Genomic_DNA"/>
</dbReference>
<dbReference type="Pfam" id="PF01025">
    <property type="entry name" value="GrpE"/>
    <property type="match status" value="1"/>
</dbReference>
<feature type="region of interest" description="Disordered" evidence="5">
    <location>
        <begin position="1"/>
        <end position="23"/>
    </location>
</feature>
<gene>
    <name evidence="3" type="primary">grpE</name>
    <name evidence="6" type="ORF">A2719_01195</name>
</gene>
<keyword evidence="2 3" id="KW-0143">Chaperone</keyword>
<dbReference type="PANTHER" id="PTHR21237:SF23">
    <property type="entry name" value="GRPE PROTEIN HOMOLOG, MITOCHONDRIAL"/>
    <property type="match status" value="1"/>
</dbReference>
<comment type="similarity">
    <text evidence="1 3 4">Belongs to the GrpE family.</text>
</comment>
<dbReference type="GO" id="GO:0051087">
    <property type="term" value="F:protein-folding chaperone binding"/>
    <property type="evidence" value="ECO:0007669"/>
    <property type="project" value="InterPro"/>
</dbReference>
<dbReference type="STRING" id="1802114.A2719_01195"/>
<keyword evidence="3" id="KW-0346">Stress response</keyword>
<sequence>MPDEQAQLEQHPEENEIENKEYPEGAESLLAECRKEKNDYLLGWQRCKADAMNIKQQQETRSQHIIQFATEDLIQSLIPVLDTFDHALQGKDASDPYVQGFGRVQTQLLSILSHQGLTVISDTGASFDVSRHEAVESVPVTQEKDNNKVIETVEHGYMLQAKVIKPAKVKIGEYQNHGT</sequence>
<dbReference type="GO" id="GO:0051082">
    <property type="term" value="F:unfolded protein binding"/>
    <property type="evidence" value="ECO:0007669"/>
    <property type="project" value="TreeGrafter"/>
</dbReference>